<name>A0A2Z7AF92_9LAMI</name>
<evidence type="ECO:0000313" key="1">
    <source>
        <dbReference type="EMBL" id="KZV17634.1"/>
    </source>
</evidence>
<keyword evidence="2" id="KW-1185">Reference proteome</keyword>
<gene>
    <name evidence="1" type="ORF">F511_19997</name>
</gene>
<proteinExistence type="predicted"/>
<dbReference type="EMBL" id="KV018115">
    <property type="protein sequence ID" value="KZV17634.1"/>
    <property type="molecule type" value="Genomic_DNA"/>
</dbReference>
<dbReference type="AlphaFoldDB" id="A0A2Z7AF92"/>
<protein>
    <submittedName>
        <fullName evidence="1">Uncharacterized protein</fullName>
    </submittedName>
</protein>
<accession>A0A2Z7AF92</accession>
<organism evidence="1 2">
    <name type="scientific">Dorcoceras hygrometricum</name>
    <dbReference type="NCBI Taxonomy" id="472368"/>
    <lineage>
        <taxon>Eukaryota</taxon>
        <taxon>Viridiplantae</taxon>
        <taxon>Streptophyta</taxon>
        <taxon>Embryophyta</taxon>
        <taxon>Tracheophyta</taxon>
        <taxon>Spermatophyta</taxon>
        <taxon>Magnoliopsida</taxon>
        <taxon>eudicotyledons</taxon>
        <taxon>Gunneridae</taxon>
        <taxon>Pentapetalae</taxon>
        <taxon>asterids</taxon>
        <taxon>lamiids</taxon>
        <taxon>Lamiales</taxon>
        <taxon>Gesneriaceae</taxon>
        <taxon>Didymocarpoideae</taxon>
        <taxon>Trichosporeae</taxon>
        <taxon>Loxocarpinae</taxon>
        <taxon>Dorcoceras</taxon>
    </lineage>
</organism>
<dbReference type="Proteomes" id="UP000250235">
    <property type="component" value="Unassembled WGS sequence"/>
</dbReference>
<sequence>MNKRSWRRWIQQYKYSAMMTSALLLEEVVISKYDVINISRQLDGSAMMTSAVMSSQSAVDKRSTRCADNSRFYKRVLVRSVKNIEEQKRENRLVWQTLEKSEVYDEQEKPEKMDSAVQVFSDDDVSIAIGRSCDQQDIAIKEEQVLTWAETDSVQKALQRRLYIVAKYTEMILRKFLEVHRKNFRSDQPTSSVDLQMIDLLSDAHLFALETLHTQMRAHGLKWPVGTINICTAIVIVGPVVDRTDSVTAAPVVDTVTDSTVALDTFQRSPDPDSFSPSSYSPMRFTTDDIPPGYEPTVVLPPDLTSEFAQLCASVDQISLSVFKPKFKLRG</sequence>
<reference evidence="1 2" key="1">
    <citation type="journal article" date="2015" name="Proc. Natl. Acad. Sci. U.S.A.">
        <title>The resurrection genome of Boea hygrometrica: A blueprint for survival of dehydration.</title>
        <authorList>
            <person name="Xiao L."/>
            <person name="Yang G."/>
            <person name="Zhang L."/>
            <person name="Yang X."/>
            <person name="Zhao S."/>
            <person name="Ji Z."/>
            <person name="Zhou Q."/>
            <person name="Hu M."/>
            <person name="Wang Y."/>
            <person name="Chen M."/>
            <person name="Xu Y."/>
            <person name="Jin H."/>
            <person name="Xiao X."/>
            <person name="Hu G."/>
            <person name="Bao F."/>
            <person name="Hu Y."/>
            <person name="Wan P."/>
            <person name="Li L."/>
            <person name="Deng X."/>
            <person name="Kuang T."/>
            <person name="Xiang C."/>
            <person name="Zhu J.K."/>
            <person name="Oliver M.J."/>
            <person name="He Y."/>
        </authorList>
    </citation>
    <scope>NUCLEOTIDE SEQUENCE [LARGE SCALE GENOMIC DNA]</scope>
    <source>
        <strain evidence="2">cv. XS01</strain>
    </source>
</reference>
<evidence type="ECO:0000313" key="2">
    <source>
        <dbReference type="Proteomes" id="UP000250235"/>
    </source>
</evidence>